<dbReference type="SUPFAM" id="SSF141694">
    <property type="entry name" value="AF2212/PG0164-like"/>
    <property type="match status" value="1"/>
</dbReference>
<dbReference type="Gene3D" id="2.40.30.100">
    <property type="entry name" value="AF2212/PG0164-like"/>
    <property type="match status" value="1"/>
</dbReference>
<keyword evidence="2" id="KW-1185">Reference proteome</keyword>
<dbReference type="RefSeq" id="WP_214625612.1">
    <property type="nucleotide sequence ID" value="NZ_JAHGAW010000017.1"/>
</dbReference>
<evidence type="ECO:0000313" key="1">
    <source>
        <dbReference type="EMBL" id="MBT2189371.1"/>
    </source>
</evidence>
<comment type="caution">
    <text evidence="1">The sequence shown here is derived from an EMBL/GenBank/DDBJ whole genome shotgun (WGS) entry which is preliminary data.</text>
</comment>
<sequence length="150" mass="16351">MSITRRFVWQLKPGDDLFAIPVPFDPKPVFGRTNAPVVVTIGAQTYRSTITNMGGSPWIPFRKSNRAAAAIPESGPVEVTLTLDEAKRVVELPDDLAAALGAIDGAQAAWDAMSFTAQREHVEGLIEARRPETRAKRLDKAIEAVTARLK</sequence>
<protein>
    <submittedName>
        <fullName evidence="1">YdeI/OmpD-associated family protein</fullName>
    </submittedName>
</protein>
<dbReference type="EMBL" id="JAHGAW010000017">
    <property type="protein sequence ID" value="MBT2189371.1"/>
    <property type="molecule type" value="Genomic_DNA"/>
</dbReference>
<dbReference type="InterPro" id="IPR015018">
    <property type="entry name" value="DUF1905"/>
</dbReference>
<accession>A0A9X1DG22</accession>
<dbReference type="Pfam" id="PF13376">
    <property type="entry name" value="OmdA"/>
    <property type="match status" value="1"/>
</dbReference>
<organism evidence="1 2">
    <name type="scientific">Sphingobium nicotianae</name>
    <dbReference type="NCBI Taxonomy" id="2782607"/>
    <lineage>
        <taxon>Bacteria</taxon>
        <taxon>Pseudomonadati</taxon>
        <taxon>Pseudomonadota</taxon>
        <taxon>Alphaproteobacteria</taxon>
        <taxon>Sphingomonadales</taxon>
        <taxon>Sphingomonadaceae</taxon>
        <taxon>Sphingobium</taxon>
    </lineage>
</organism>
<evidence type="ECO:0000313" key="2">
    <source>
        <dbReference type="Proteomes" id="UP001138757"/>
    </source>
</evidence>
<name>A0A9X1DG22_9SPHN</name>
<gene>
    <name evidence="1" type="ORF">KK488_20665</name>
</gene>
<reference evidence="1" key="1">
    <citation type="submission" date="2021-05" db="EMBL/GenBank/DDBJ databases">
        <title>Genome of Sphingobium sp. strain.</title>
        <authorList>
            <person name="Fan R."/>
        </authorList>
    </citation>
    <scope>NUCLEOTIDE SEQUENCE</scope>
    <source>
        <strain evidence="1">H33</strain>
    </source>
</reference>
<dbReference type="Pfam" id="PF08922">
    <property type="entry name" value="DUF1905"/>
    <property type="match status" value="1"/>
</dbReference>
<proteinExistence type="predicted"/>
<dbReference type="AlphaFoldDB" id="A0A9X1DG22"/>
<dbReference type="Proteomes" id="UP001138757">
    <property type="component" value="Unassembled WGS sequence"/>
</dbReference>
<dbReference type="InterPro" id="IPR037079">
    <property type="entry name" value="AF2212/PG0164-like_sf"/>
</dbReference>